<keyword evidence="3" id="KW-1185">Reference proteome</keyword>
<feature type="region of interest" description="Disordered" evidence="1">
    <location>
        <begin position="507"/>
        <end position="537"/>
    </location>
</feature>
<dbReference type="EMBL" id="SKBN01000332">
    <property type="protein sequence ID" value="TGJ78930.1"/>
    <property type="molecule type" value="Genomic_DNA"/>
</dbReference>
<reference evidence="2 3" key="1">
    <citation type="submission" date="2019-03" db="EMBL/GenBank/DDBJ databases">
        <title>Draft genome sequence of Xylaria hypoxylon DSM 108379, a ubiquitous saprotrophic-parasitic fungi on hardwood.</title>
        <authorList>
            <person name="Buettner E."/>
            <person name="Leonhardt S."/>
            <person name="Gebauer A.M."/>
            <person name="Liers C."/>
            <person name="Hofrichter M."/>
            <person name="Kellner H."/>
        </authorList>
    </citation>
    <scope>NUCLEOTIDE SEQUENCE [LARGE SCALE GENOMIC DNA]</scope>
    <source>
        <strain evidence="2 3">DSM 108379</strain>
    </source>
</reference>
<evidence type="ECO:0000256" key="1">
    <source>
        <dbReference type="SAM" id="MobiDB-lite"/>
    </source>
</evidence>
<sequence>MGGFPQGHSAVPPAPPRNMIPVDLRGGPAVQISDISRDLFSESDMKEEITDYMVFRFEKMADKDEFDDHGRPKWPSWEKAIRTEDRSISKQMAAKKVRQLNRTTRDAPDKKNSLPSALKRQIDSTLEFLTSREPDLINFHWVLAQIDHQLRTIQPYYSNLSYHSIPARKHRSPTAYRFPSKKRSYSGSGNRHTKKAYERISLTAYFQRVPRQGVDVARLWKEKRRGLDGMYHPHPGGVHNVVPQMQPNHTQFQGQQNANRGQGPPPTQMPNRNPQGPQVPPQNRPMNHDAHQQHNGGQGHRQNGKKGGRHSDSETDSGNESHSSRSSSSTGPSSVSDHRGGGHHNNRHHVGNPANHIHNHLPRHERPAGVHKANGSPQLARTSLSPRRSPRAPAPPYPLSRDDGSVASNIERIREEAYRRGRLAERTDARLAEELAFSKTHARPRPHIIQEHSPPPVRVYRARTDEDDIPRYFNRLSLLDDEEDDVEFHREEARRLREYERRVQHGSILEEDPFEGSPSPSSYTYSTDGRGRGRRRMPQIVEIPHLLNPRPRRRMLYD</sequence>
<gene>
    <name evidence="2" type="ORF">E0Z10_g9830</name>
</gene>
<comment type="caution">
    <text evidence="2">The sequence shown here is derived from an EMBL/GenBank/DDBJ whole genome shotgun (WGS) entry which is preliminary data.</text>
</comment>
<dbReference type="STRING" id="37992.A0A4Z0YJ31"/>
<feature type="compositionally biased region" description="Polar residues" evidence="1">
    <location>
        <begin position="251"/>
        <end position="260"/>
    </location>
</feature>
<dbReference type="Proteomes" id="UP000297716">
    <property type="component" value="Unassembled WGS sequence"/>
</dbReference>
<proteinExistence type="predicted"/>
<organism evidence="2 3">
    <name type="scientific">Xylaria hypoxylon</name>
    <dbReference type="NCBI Taxonomy" id="37992"/>
    <lineage>
        <taxon>Eukaryota</taxon>
        <taxon>Fungi</taxon>
        <taxon>Dikarya</taxon>
        <taxon>Ascomycota</taxon>
        <taxon>Pezizomycotina</taxon>
        <taxon>Sordariomycetes</taxon>
        <taxon>Xylariomycetidae</taxon>
        <taxon>Xylariales</taxon>
        <taxon>Xylariaceae</taxon>
        <taxon>Xylaria</taxon>
    </lineage>
</organism>
<name>A0A4Z0YJ31_9PEZI</name>
<feature type="compositionally biased region" description="Low complexity" evidence="1">
    <location>
        <begin position="318"/>
        <end position="335"/>
    </location>
</feature>
<evidence type="ECO:0000313" key="3">
    <source>
        <dbReference type="Proteomes" id="UP000297716"/>
    </source>
</evidence>
<feature type="compositionally biased region" description="Basic residues" evidence="1">
    <location>
        <begin position="341"/>
        <end position="350"/>
    </location>
</feature>
<dbReference type="OrthoDB" id="3440029at2759"/>
<feature type="compositionally biased region" description="Low complexity" evidence="1">
    <location>
        <begin position="517"/>
        <end position="527"/>
    </location>
</feature>
<dbReference type="AlphaFoldDB" id="A0A4Z0YJ31"/>
<protein>
    <submittedName>
        <fullName evidence="2">Uncharacterized protein</fullName>
    </submittedName>
</protein>
<accession>A0A4Z0YJ31</accession>
<feature type="region of interest" description="Disordered" evidence="1">
    <location>
        <begin position="251"/>
        <end position="404"/>
    </location>
</feature>
<feature type="region of interest" description="Disordered" evidence="1">
    <location>
        <begin position="1"/>
        <end position="20"/>
    </location>
</feature>
<evidence type="ECO:0000313" key="2">
    <source>
        <dbReference type="EMBL" id="TGJ78930.1"/>
    </source>
</evidence>
<feature type="region of interest" description="Disordered" evidence="1">
    <location>
        <begin position="172"/>
        <end position="193"/>
    </location>
</feature>